<keyword evidence="2" id="KW-1185">Reference proteome</keyword>
<dbReference type="KEGG" id="bko:CKF48_05825"/>
<dbReference type="GO" id="GO:0010124">
    <property type="term" value="P:phenylacetate catabolic process"/>
    <property type="evidence" value="ECO:0007669"/>
    <property type="project" value="InterPro"/>
</dbReference>
<evidence type="ECO:0000313" key="2">
    <source>
        <dbReference type="Proteomes" id="UP000215137"/>
    </source>
</evidence>
<organism evidence="1 2">
    <name type="scientific">Cytobacillus kochii</name>
    <dbReference type="NCBI Taxonomy" id="859143"/>
    <lineage>
        <taxon>Bacteria</taxon>
        <taxon>Bacillati</taxon>
        <taxon>Bacillota</taxon>
        <taxon>Bacilli</taxon>
        <taxon>Bacillales</taxon>
        <taxon>Bacillaceae</taxon>
        <taxon>Cytobacillus</taxon>
    </lineage>
</organism>
<evidence type="ECO:0000313" key="1">
    <source>
        <dbReference type="EMBL" id="ASV66884.1"/>
    </source>
</evidence>
<name>A0A248TFA5_9BACI</name>
<proteinExistence type="predicted"/>
<dbReference type="NCBIfam" id="TIGR02158">
    <property type="entry name" value="PA_CoA_Oxy3"/>
    <property type="match status" value="1"/>
</dbReference>
<dbReference type="PIRSF" id="PIRSF037834">
    <property type="entry name" value="PA_CoA_Oase3"/>
    <property type="match status" value="1"/>
</dbReference>
<dbReference type="RefSeq" id="WP_095370459.1">
    <property type="nucleotide sequence ID" value="NZ_CP022983.1"/>
</dbReference>
<reference evidence="1 2" key="1">
    <citation type="submission" date="2017-08" db="EMBL/GenBank/DDBJ databases">
        <title>Complete Genome Sequence of Bacillus kochii Oregon-R-modENCODE STRAIN BDGP4, isolated from Drosophila melanogaster gut.</title>
        <authorList>
            <person name="Wan K.H."/>
            <person name="Yu C."/>
            <person name="Park S."/>
            <person name="Hammonds A.S."/>
            <person name="Booth B.W."/>
            <person name="Celniker S.E."/>
        </authorList>
    </citation>
    <scope>NUCLEOTIDE SEQUENCE [LARGE SCALE GENOMIC DNA]</scope>
    <source>
        <strain evidence="1 2">BDGP4</strain>
    </source>
</reference>
<dbReference type="InterPro" id="IPR012347">
    <property type="entry name" value="Ferritin-like"/>
</dbReference>
<dbReference type="GO" id="GO:0005829">
    <property type="term" value="C:cytosol"/>
    <property type="evidence" value="ECO:0007669"/>
    <property type="project" value="TreeGrafter"/>
</dbReference>
<dbReference type="Gene3D" id="1.20.1260.10">
    <property type="match status" value="1"/>
</dbReference>
<dbReference type="InterPro" id="IPR007814">
    <property type="entry name" value="PaaA_PaaC"/>
</dbReference>
<protein>
    <submittedName>
        <fullName evidence="1">Phenylacetate-CoA oxygenase subunit PaaI</fullName>
    </submittedName>
</protein>
<dbReference type="Proteomes" id="UP000215137">
    <property type="component" value="Chromosome"/>
</dbReference>
<dbReference type="OrthoDB" id="9789947at2"/>
<gene>
    <name evidence="1" type="primary">paaI</name>
    <name evidence="1" type="ORF">CKF48_05825</name>
</gene>
<dbReference type="PANTHER" id="PTHR30458">
    <property type="entry name" value="PHENYLACETIC ACID DEGRADATION PROTEIN PAA"/>
    <property type="match status" value="1"/>
</dbReference>
<dbReference type="EMBL" id="CP022983">
    <property type="protein sequence ID" value="ASV66884.1"/>
    <property type="molecule type" value="Genomic_DNA"/>
</dbReference>
<dbReference type="Pfam" id="PF05138">
    <property type="entry name" value="PaaA_PaaC"/>
    <property type="match status" value="1"/>
</dbReference>
<dbReference type="InterPro" id="IPR052703">
    <property type="entry name" value="Aromatic_CoA_ox/epox"/>
</dbReference>
<dbReference type="PANTHER" id="PTHR30458:SF0">
    <property type="entry name" value="1,2-PHENYLACETYL-COA EPOXIDASE, SUBUNIT C"/>
    <property type="match status" value="1"/>
</dbReference>
<accession>A0A248TFA5</accession>
<dbReference type="AlphaFoldDB" id="A0A248TFA5"/>
<dbReference type="SUPFAM" id="SSF47240">
    <property type="entry name" value="Ferritin-like"/>
    <property type="match status" value="1"/>
</dbReference>
<sequence length="269" mass="30697">MSTNAVEMTPAHKEALAELLFQLADDDFLLSYRGSEWLGLAPHIEEDVASSSISQDTMGHAKMYYGLLEELGYGKIDDLAHGRSAKERKNSILVERENGAGYYMETPRYDWAYAVVRNYFYTLAKKVKVDSLKKTTYQPLAEVATKVSMELFYHHIHWRTWFTQLLSSSDEAKERMNKAIEGVMADFGDVFSYGNASQSFKEFALIEDATVLKQRWEAALEEVVKALHIESPIIQQPDRNGRLGEHTEELDRALSTLSEVYRLNPAVPW</sequence>
<dbReference type="InterPro" id="IPR009078">
    <property type="entry name" value="Ferritin-like_SF"/>
</dbReference>
<dbReference type="InterPro" id="IPR011882">
    <property type="entry name" value="PaaC"/>
</dbReference>